<name>E9G6T0_DAPPU</name>
<proteinExistence type="predicted"/>
<feature type="region of interest" description="Disordered" evidence="1">
    <location>
        <begin position="1"/>
        <end position="35"/>
    </location>
</feature>
<dbReference type="InParanoid" id="E9G6T0"/>
<dbReference type="AlphaFoldDB" id="E9G6T0"/>
<feature type="region of interest" description="Disordered" evidence="1">
    <location>
        <begin position="132"/>
        <end position="166"/>
    </location>
</feature>
<evidence type="ECO:0000313" key="2">
    <source>
        <dbReference type="EMBL" id="EFX85139.1"/>
    </source>
</evidence>
<sequence length="306" mass="34729">MASIHSNGKDPGYRYSACEESYDSSGSESENDSGCSHFYRQTAKVRFTRTTSKIQHHMETSAAADEGKQQLFGCLRRSSSTSQMSQYLESSRAIKGERATSGIRRSPESEKRQQELEKIRREVKRMDQLQQLEQLQPRVEERHRPSPPNVNSPFISPSPIPSPQFARPNSLPDAWITQLSSFTESPLDERLLTHLRNHYGHPSLVVRSCFEGLRQLAPLDISKTSLSDLSGRVQTILAILKTVGCEEEIRTFSALELSGLVCKLSEDLRDEWNAHIKEKQSLVPLPNLGEFATWLQERAAESTWRR</sequence>
<dbReference type="HOGENOM" id="CLU_909895_0_0_1"/>
<organism evidence="2 3">
    <name type="scientific">Daphnia pulex</name>
    <name type="common">Water flea</name>
    <dbReference type="NCBI Taxonomy" id="6669"/>
    <lineage>
        <taxon>Eukaryota</taxon>
        <taxon>Metazoa</taxon>
        <taxon>Ecdysozoa</taxon>
        <taxon>Arthropoda</taxon>
        <taxon>Crustacea</taxon>
        <taxon>Branchiopoda</taxon>
        <taxon>Diplostraca</taxon>
        <taxon>Cladocera</taxon>
        <taxon>Anomopoda</taxon>
        <taxon>Daphniidae</taxon>
        <taxon>Daphnia</taxon>
    </lineage>
</organism>
<protein>
    <submittedName>
        <fullName evidence="2">Uncharacterized protein</fullName>
    </submittedName>
</protein>
<gene>
    <name evidence="2" type="ORF">DAPPUDRAFT_222710</name>
</gene>
<keyword evidence="3" id="KW-1185">Reference proteome</keyword>
<reference evidence="2 3" key="1">
    <citation type="journal article" date="2011" name="Science">
        <title>The ecoresponsive genome of Daphnia pulex.</title>
        <authorList>
            <person name="Colbourne J.K."/>
            <person name="Pfrender M.E."/>
            <person name="Gilbert D."/>
            <person name="Thomas W.K."/>
            <person name="Tucker A."/>
            <person name="Oakley T.H."/>
            <person name="Tokishita S."/>
            <person name="Aerts A."/>
            <person name="Arnold G.J."/>
            <person name="Basu M.K."/>
            <person name="Bauer D.J."/>
            <person name="Caceres C.E."/>
            <person name="Carmel L."/>
            <person name="Casola C."/>
            <person name="Choi J.H."/>
            <person name="Detter J.C."/>
            <person name="Dong Q."/>
            <person name="Dusheyko S."/>
            <person name="Eads B.D."/>
            <person name="Frohlich T."/>
            <person name="Geiler-Samerotte K.A."/>
            <person name="Gerlach D."/>
            <person name="Hatcher P."/>
            <person name="Jogdeo S."/>
            <person name="Krijgsveld J."/>
            <person name="Kriventseva E.V."/>
            <person name="Kultz D."/>
            <person name="Laforsch C."/>
            <person name="Lindquist E."/>
            <person name="Lopez J."/>
            <person name="Manak J.R."/>
            <person name="Muller J."/>
            <person name="Pangilinan J."/>
            <person name="Patwardhan R.P."/>
            <person name="Pitluck S."/>
            <person name="Pritham E.J."/>
            <person name="Rechtsteiner A."/>
            <person name="Rho M."/>
            <person name="Rogozin I.B."/>
            <person name="Sakarya O."/>
            <person name="Salamov A."/>
            <person name="Schaack S."/>
            <person name="Shapiro H."/>
            <person name="Shiga Y."/>
            <person name="Skalitzky C."/>
            <person name="Smith Z."/>
            <person name="Souvorov A."/>
            <person name="Sung W."/>
            <person name="Tang Z."/>
            <person name="Tsuchiya D."/>
            <person name="Tu H."/>
            <person name="Vos H."/>
            <person name="Wang M."/>
            <person name="Wolf Y.I."/>
            <person name="Yamagata H."/>
            <person name="Yamada T."/>
            <person name="Ye Y."/>
            <person name="Shaw J.R."/>
            <person name="Andrews J."/>
            <person name="Crease T.J."/>
            <person name="Tang H."/>
            <person name="Lucas S.M."/>
            <person name="Robertson H.M."/>
            <person name="Bork P."/>
            <person name="Koonin E.V."/>
            <person name="Zdobnov E.M."/>
            <person name="Grigoriev I.V."/>
            <person name="Lynch M."/>
            <person name="Boore J.L."/>
        </authorList>
    </citation>
    <scope>NUCLEOTIDE SEQUENCE [LARGE SCALE GENOMIC DNA]</scope>
</reference>
<dbReference type="Proteomes" id="UP000000305">
    <property type="component" value="Unassembled WGS sequence"/>
</dbReference>
<evidence type="ECO:0000256" key="1">
    <source>
        <dbReference type="SAM" id="MobiDB-lite"/>
    </source>
</evidence>
<accession>E9G6T0</accession>
<dbReference type="KEGG" id="dpx:DAPPUDRAFT_222710"/>
<dbReference type="EMBL" id="GL732533">
    <property type="protein sequence ID" value="EFX85139.1"/>
    <property type="molecule type" value="Genomic_DNA"/>
</dbReference>
<feature type="compositionally biased region" description="Low complexity" evidence="1">
    <location>
        <begin position="23"/>
        <end position="35"/>
    </location>
</feature>
<feature type="compositionally biased region" description="Pro residues" evidence="1">
    <location>
        <begin position="146"/>
        <end position="162"/>
    </location>
</feature>
<evidence type="ECO:0000313" key="3">
    <source>
        <dbReference type="Proteomes" id="UP000000305"/>
    </source>
</evidence>
<dbReference type="OrthoDB" id="6352973at2759"/>